<comment type="caution">
    <text evidence="5">The sequence shown here is derived from an EMBL/GenBank/DDBJ whole genome shotgun (WGS) entry which is preliminary data.</text>
</comment>
<evidence type="ECO:0000256" key="1">
    <source>
        <dbReference type="ARBA" id="ARBA00022692"/>
    </source>
</evidence>
<dbReference type="PANTHER" id="PTHR24026">
    <property type="entry name" value="FAT ATYPICAL CADHERIN-RELATED"/>
    <property type="match status" value="1"/>
</dbReference>
<protein>
    <recommendedName>
        <fullName evidence="4">Cadherin domain-containing protein</fullName>
    </recommendedName>
</protein>
<keyword evidence="6" id="KW-1185">Reference proteome</keyword>
<keyword evidence="2" id="KW-1133">Transmembrane helix</keyword>
<dbReference type="AlphaFoldDB" id="A0A9D4MBN2"/>
<sequence length="115" mass="12813">MIVQASDNRGINTRVTNVSVTVNVLRNQPPFFTNTPYRMSVSERTALATSLYRVTANDNDLIGRIVYTVIGDSYTPGYFTVDSTSGVVSAISNLTVDYNLFYVVSIVYCLNLWHC</sequence>
<reference evidence="5" key="1">
    <citation type="journal article" date="2019" name="bioRxiv">
        <title>The Genome of the Zebra Mussel, Dreissena polymorpha: A Resource for Invasive Species Research.</title>
        <authorList>
            <person name="McCartney M.A."/>
            <person name="Auch B."/>
            <person name="Kono T."/>
            <person name="Mallez S."/>
            <person name="Zhang Y."/>
            <person name="Obille A."/>
            <person name="Becker A."/>
            <person name="Abrahante J.E."/>
            <person name="Garbe J."/>
            <person name="Badalamenti J.P."/>
            <person name="Herman A."/>
            <person name="Mangelson H."/>
            <person name="Liachko I."/>
            <person name="Sullivan S."/>
            <person name="Sone E.D."/>
            <person name="Koren S."/>
            <person name="Silverstein K.A.T."/>
            <person name="Beckman K.B."/>
            <person name="Gohl D.M."/>
        </authorList>
    </citation>
    <scope>NUCLEOTIDE SEQUENCE</scope>
    <source>
        <strain evidence="5">Duluth1</strain>
        <tissue evidence="5">Whole animal</tissue>
    </source>
</reference>
<proteinExistence type="predicted"/>
<dbReference type="InterPro" id="IPR015919">
    <property type="entry name" value="Cadherin-like_sf"/>
</dbReference>
<evidence type="ECO:0000313" key="6">
    <source>
        <dbReference type="Proteomes" id="UP000828390"/>
    </source>
</evidence>
<dbReference type="PANTHER" id="PTHR24026:SF126">
    <property type="entry name" value="PROTOCADHERIN FAT 4"/>
    <property type="match status" value="1"/>
</dbReference>
<reference evidence="5" key="2">
    <citation type="submission" date="2020-11" db="EMBL/GenBank/DDBJ databases">
        <authorList>
            <person name="McCartney M.A."/>
            <person name="Auch B."/>
            <person name="Kono T."/>
            <person name="Mallez S."/>
            <person name="Becker A."/>
            <person name="Gohl D.M."/>
            <person name="Silverstein K.A.T."/>
            <person name="Koren S."/>
            <person name="Bechman K.B."/>
            <person name="Herman A."/>
            <person name="Abrahante J.E."/>
            <person name="Garbe J."/>
        </authorList>
    </citation>
    <scope>NUCLEOTIDE SEQUENCE</scope>
    <source>
        <strain evidence="5">Duluth1</strain>
        <tissue evidence="5">Whole animal</tissue>
    </source>
</reference>
<evidence type="ECO:0000259" key="4">
    <source>
        <dbReference type="PROSITE" id="PS50268"/>
    </source>
</evidence>
<dbReference type="SUPFAM" id="SSF49313">
    <property type="entry name" value="Cadherin-like"/>
    <property type="match status" value="1"/>
</dbReference>
<evidence type="ECO:0000256" key="2">
    <source>
        <dbReference type="ARBA" id="ARBA00022989"/>
    </source>
</evidence>
<evidence type="ECO:0000256" key="3">
    <source>
        <dbReference type="PROSITE-ProRule" id="PRU00043"/>
    </source>
</evidence>
<gene>
    <name evidence="5" type="ORF">DPMN_036512</name>
</gene>
<evidence type="ECO:0000313" key="5">
    <source>
        <dbReference type="EMBL" id="KAH3873280.1"/>
    </source>
</evidence>
<feature type="domain" description="Cadherin" evidence="4">
    <location>
        <begin position="33"/>
        <end position="106"/>
    </location>
</feature>
<dbReference type="Proteomes" id="UP000828390">
    <property type="component" value="Unassembled WGS sequence"/>
</dbReference>
<keyword evidence="1" id="KW-0812">Transmembrane</keyword>
<keyword evidence="2" id="KW-0472">Membrane</keyword>
<dbReference type="EMBL" id="JAIWYP010000002">
    <property type="protein sequence ID" value="KAH3873280.1"/>
    <property type="molecule type" value="Genomic_DNA"/>
</dbReference>
<dbReference type="GO" id="GO:0005886">
    <property type="term" value="C:plasma membrane"/>
    <property type="evidence" value="ECO:0007669"/>
    <property type="project" value="UniProtKB-SubCell"/>
</dbReference>
<dbReference type="InterPro" id="IPR002126">
    <property type="entry name" value="Cadherin-like_dom"/>
</dbReference>
<keyword evidence="3" id="KW-0106">Calcium</keyword>
<name>A0A9D4MBN2_DREPO</name>
<organism evidence="5 6">
    <name type="scientific">Dreissena polymorpha</name>
    <name type="common">Zebra mussel</name>
    <name type="synonym">Mytilus polymorpha</name>
    <dbReference type="NCBI Taxonomy" id="45954"/>
    <lineage>
        <taxon>Eukaryota</taxon>
        <taxon>Metazoa</taxon>
        <taxon>Spiralia</taxon>
        <taxon>Lophotrochozoa</taxon>
        <taxon>Mollusca</taxon>
        <taxon>Bivalvia</taxon>
        <taxon>Autobranchia</taxon>
        <taxon>Heteroconchia</taxon>
        <taxon>Euheterodonta</taxon>
        <taxon>Imparidentia</taxon>
        <taxon>Neoheterodontei</taxon>
        <taxon>Myida</taxon>
        <taxon>Dreissenoidea</taxon>
        <taxon>Dreissenidae</taxon>
        <taxon>Dreissena</taxon>
    </lineage>
</organism>
<dbReference type="GO" id="GO:0007156">
    <property type="term" value="P:homophilic cell adhesion via plasma membrane adhesion molecules"/>
    <property type="evidence" value="ECO:0007669"/>
    <property type="project" value="InterPro"/>
</dbReference>
<dbReference type="CDD" id="cd11304">
    <property type="entry name" value="Cadherin_repeat"/>
    <property type="match status" value="1"/>
</dbReference>
<dbReference type="Gene3D" id="2.60.40.60">
    <property type="entry name" value="Cadherins"/>
    <property type="match status" value="1"/>
</dbReference>
<dbReference type="GO" id="GO:0005509">
    <property type="term" value="F:calcium ion binding"/>
    <property type="evidence" value="ECO:0007669"/>
    <property type="project" value="UniProtKB-UniRule"/>
</dbReference>
<accession>A0A9D4MBN2</accession>
<dbReference type="PROSITE" id="PS50268">
    <property type="entry name" value="CADHERIN_2"/>
    <property type="match status" value="1"/>
</dbReference>